<dbReference type="PANTHER" id="PTHR45713:SF6">
    <property type="entry name" value="F5_8 TYPE C DOMAIN-CONTAINING PROTEIN"/>
    <property type="match status" value="1"/>
</dbReference>
<dbReference type="AlphaFoldDB" id="A0A8B6C5A9"/>
<evidence type="ECO:0000256" key="7">
    <source>
        <dbReference type="ARBA" id="ARBA00023157"/>
    </source>
</evidence>
<dbReference type="Proteomes" id="UP000596742">
    <property type="component" value="Unassembled WGS sequence"/>
</dbReference>
<dbReference type="GO" id="GO:0001868">
    <property type="term" value="P:regulation of complement activation, lectin pathway"/>
    <property type="evidence" value="ECO:0007669"/>
    <property type="project" value="UniProtKB-ARBA"/>
</dbReference>
<evidence type="ECO:0000256" key="1">
    <source>
        <dbReference type="ARBA" id="ARBA00002219"/>
    </source>
</evidence>
<dbReference type="GO" id="GO:0042806">
    <property type="term" value="F:fucose binding"/>
    <property type="evidence" value="ECO:0007669"/>
    <property type="project" value="UniProtKB-ARBA"/>
</dbReference>
<keyword evidence="4" id="KW-0479">Metal-binding</keyword>
<keyword evidence="8" id="KW-0472">Membrane</keyword>
<name>A0A8B6C5A9_MYTGA</name>
<comment type="caution">
    <text evidence="10">The sequence shown here is derived from an EMBL/GenBank/DDBJ whole genome shotgun (WGS) entry which is preliminary data.</text>
</comment>
<dbReference type="EMBL" id="UYJE01001232">
    <property type="protein sequence ID" value="VDI00429.1"/>
    <property type="molecule type" value="Genomic_DNA"/>
</dbReference>
<evidence type="ECO:0000256" key="8">
    <source>
        <dbReference type="SAM" id="Phobius"/>
    </source>
</evidence>
<gene>
    <name evidence="10" type="ORF">MGAL_10B032101</name>
</gene>
<dbReference type="SMART" id="SM00607">
    <property type="entry name" value="FTP"/>
    <property type="match status" value="1"/>
</dbReference>
<comment type="similarity">
    <text evidence="2">Belongs to the fucolectin family.</text>
</comment>
<accession>A0A8B6C5A9</accession>
<dbReference type="GO" id="GO:0046872">
    <property type="term" value="F:metal ion binding"/>
    <property type="evidence" value="ECO:0007669"/>
    <property type="project" value="UniProtKB-KW"/>
</dbReference>
<dbReference type="PANTHER" id="PTHR45713">
    <property type="entry name" value="FTP DOMAIN-CONTAINING PROTEIN"/>
    <property type="match status" value="1"/>
</dbReference>
<comment type="subunit">
    <text evidence="3">Homotrimer.</text>
</comment>
<evidence type="ECO:0000256" key="5">
    <source>
        <dbReference type="ARBA" id="ARBA00022734"/>
    </source>
</evidence>
<evidence type="ECO:0000256" key="6">
    <source>
        <dbReference type="ARBA" id="ARBA00022837"/>
    </source>
</evidence>
<dbReference type="InterPro" id="IPR006585">
    <property type="entry name" value="FTP1"/>
</dbReference>
<keyword evidence="8" id="KW-1133">Transmembrane helix</keyword>
<keyword evidence="6" id="KW-0106">Calcium</keyword>
<evidence type="ECO:0000313" key="11">
    <source>
        <dbReference type="Proteomes" id="UP000596742"/>
    </source>
</evidence>
<dbReference type="SUPFAM" id="SSF49785">
    <property type="entry name" value="Galactose-binding domain-like"/>
    <property type="match status" value="1"/>
</dbReference>
<feature type="transmembrane region" description="Helical" evidence="8">
    <location>
        <begin position="519"/>
        <end position="540"/>
    </location>
</feature>
<evidence type="ECO:0000256" key="3">
    <source>
        <dbReference type="ARBA" id="ARBA00011233"/>
    </source>
</evidence>
<organism evidence="10 11">
    <name type="scientific">Mytilus galloprovincialis</name>
    <name type="common">Mediterranean mussel</name>
    <dbReference type="NCBI Taxonomy" id="29158"/>
    <lineage>
        <taxon>Eukaryota</taxon>
        <taxon>Metazoa</taxon>
        <taxon>Spiralia</taxon>
        <taxon>Lophotrochozoa</taxon>
        <taxon>Mollusca</taxon>
        <taxon>Bivalvia</taxon>
        <taxon>Autobranchia</taxon>
        <taxon>Pteriomorphia</taxon>
        <taxon>Mytilida</taxon>
        <taxon>Mytiloidea</taxon>
        <taxon>Mytilidae</taxon>
        <taxon>Mytilinae</taxon>
        <taxon>Mytilus</taxon>
    </lineage>
</organism>
<evidence type="ECO:0000256" key="2">
    <source>
        <dbReference type="ARBA" id="ARBA00010147"/>
    </source>
</evidence>
<dbReference type="InterPro" id="IPR000421">
    <property type="entry name" value="FA58C"/>
</dbReference>
<keyword evidence="5" id="KW-0430">Lectin</keyword>
<dbReference type="PROSITE" id="PS50022">
    <property type="entry name" value="FA58C_3"/>
    <property type="match status" value="1"/>
</dbReference>
<reference evidence="10" key="1">
    <citation type="submission" date="2018-11" db="EMBL/GenBank/DDBJ databases">
        <authorList>
            <person name="Alioto T."/>
            <person name="Alioto T."/>
        </authorList>
    </citation>
    <scope>NUCLEOTIDE SEQUENCE</scope>
</reference>
<evidence type="ECO:0000259" key="9">
    <source>
        <dbReference type="PROSITE" id="PS50022"/>
    </source>
</evidence>
<dbReference type="Gene3D" id="2.60.120.260">
    <property type="entry name" value="Galactose-binding domain-like"/>
    <property type="match status" value="2"/>
</dbReference>
<dbReference type="Pfam" id="PF22633">
    <property type="entry name" value="F5_F8_type_C_2"/>
    <property type="match status" value="1"/>
</dbReference>
<dbReference type="GO" id="GO:0010185">
    <property type="term" value="P:regulation of cellular defense response"/>
    <property type="evidence" value="ECO:0007669"/>
    <property type="project" value="UniProtKB-ARBA"/>
</dbReference>
<feature type="domain" description="F5/8 type C" evidence="9">
    <location>
        <begin position="265"/>
        <end position="431"/>
    </location>
</feature>
<dbReference type="InterPro" id="IPR051941">
    <property type="entry name" value="BG_Antigen-Binding_Lectin"/>
</dbReference>
<dbReference type="InterPro" id="IPR008979">
    <property type="entry name" value="Galactose-bd-like_sf"/>
</dbReference>
<protein>
    <recommendedName>
        <fullName evidence="9">F5/8 type C domain-containing protein</fullName>
    </recommendedName>
</protein>
<keyword evidence="7" id="KW-1015">Disulfide bond</keyword>
<proteinExistence type="inferred from homology"/>
<sequence length="552" mass="61143">MYPMKHAYECSERLVDYDVLVYSPVISTWEDYNKSAPDICYHHDGISPLVINITCPTGTIGRYVQIYKQNGVDFNITESPLTLCEVVVYGPRNLTDTEDTVINTTSRTSLSTYAEDTLIQTSTGNSLRTDAEVTVIKTTARNIFRTDAEATVIKTTTGHYISTDADDTVIKTTTGNSISTDAEDTVIETTTGNSLSTDAEVTVIETTTGNSISTDAEDTVIETTAGNSLTTDAEVTVIETTTGNSFSTDAEVTVIEKTTRNSLSTDALKLNQRQTNLALNKECRQSSQLFSNSKFSPGVAVDGDTQQKMNQEASCSHTEHYEPFNWWTVDLGQHYTVDTITIYNRADPCCDDRLADYDVLVYNPVISTWEDYNKSTPDICYHHDGISPLVINITCPTGTTGRFVQIYKQNGVDFNITEHPLTLCEVEVYGPRNLTDPADTVIETTTGNILSTDESICQCPCDSSTFAWSSNYTKEELQIIMSEELEDLKRELRVRRSILTSSLRKLNSAGDNRTSSKSIGIAAAMFLIIVVCLIILLDLIKLKNIKVKRKTF</sequence>
<evidence type="ECO:0000313" key="10">
    <source>
        <dbReference type="EMBL" id="VDI00429.1"/>
    </source>
</evidence>
<comment type="function">
    <text evidence="1">Acts as a defensive agent. Recognizes blood group fucosylated oligosaccharides including A, B, H and Lewis B-type antigens. Does not recognize Lewis A antigen and has low affinity for monovalent haptens.</text>
</comment>
<keyword evidence="11" id="KW-1185">Reference proteome</keyword>
<dbReference type="OrthoDB" id="6134293at2759"/>
<keyword evidence="8" id="KW-0812">Transmembrane</keyword>
<evidence type="ECO:0000256" key="4">
    <source>
        <dbReference type="ARBA" id="ARBA00022723"/>
    </source>
</evidence>